<name>A0A5P2H7N2_9BURK</name>
<dbReference type="Proteomes" id="UP000322822">
    <property type="component" value="Plasmid unnamed1"/>
</dbReference>
<dbReference type="EMBL" id="CP044066">
    <property type="protein sequence ID" value="QET04101.1"/>
    <property type="molecule type" value="Genomic_DNA"/>
</dbReference>
<evidence type="ECO:0000313" key="2">
    <source>
        <dbReference type="Proteomes" id="UP000322822"/>
    </source>
</evidence>
<protein>
    <submittedName>
        <fullName evidence="1">Uncharacterized protein</fullName>
    </submittedName>
</protein>
<reference evidence="1 2" key="1">
    <citation type="submission" date="2019-09" db="EMBL/GenBank/DDBJ databases">
        <title>FDA dAtabase for Regulatory Grade micrObial Sequences (FDA-ARGOS): Supporting development and validation of Infectious Disease Dx tests.</title>
        <authorList>
            <person name="Sciortino C."/>
            <person name="Tallon L."/>
            <person name="Sadzewicz L."/>
            <person name="Vavikolanu K."/>
            <person name="Mehta A."/>
            <person name="Aluvathingal J."/>
            <person name="Nadendla S."/>
            <person name="Nandy P."/>
            <person name="Geyer C."/>
            <person name="Yan Y."/>
            <person name="Sichtig H."/>
        </authorList>
    </citation>
    <scope>NUCLEOTIDE SEQUENCE [LARGE SCALE GENOMIC DNA]</scope>
    <source>
        <strain evidence="1 2">FDAARGOS_664</strain>
        <plasmid evidence="1 2">unnamed1</plasmid>
    </source>
</reference>
<geneLocation type="plasmid" evidence="1">
    <name>unnamed1</name>
</geneLocation>
<dbReference type="OrthoDB" id="8962615at2"/>
<sequence length="218" mass="21338">MSADPLAFVYVPVDASSSGFSSRAGATANAPASLQAVTGEGAYKTIAGNTASALSLTAGVITDVSGDGQYSIGRWTNGTTGIGTISANQGAHYVVGRPLALARVAGPTATLSCTLKAATLPTAVSGNFPAGKVNAATALINLNGPLVDTLSIDLSIGSDHVTKAFSGVAVTGANLSASGALLTETMGTDQAAPYLSVGYTVATPSSGDVAGTIVLKCQ</sequence>
<dbReference type="AlphaFoldDB" id="A0A5P2H7N2"/>
<gene>
    <name evidence="1" type="ORF">FOB72_18090</name>
</gene>
<accession>A0A5P2H7N2</accession>
<organism evidence="1 2">
    <name type="scientific">Cupriavidus pauculus</name>
    <dbReference type="NCBI Taxonomy" id="82633"/>
    <lineage>
        <taxon>Bacteria</taxon>
        <taxon>Pseudomonadati</taxon>
        <taxon>Pseudomonadota</taxon>
        <taxon>Betaproteobacteria</taxon>
        <taxon>Burkholderiales</taxon>
        <taxon>Burkholderiaceae</taxon>
        <taxon>Cupriavidus</taxon>
    </lineage>
</organism>
<evidence type="ECO:0000313" key="1">
    <source>
        <dbReference type="EMBL" id="QET04101.1"/>
    </source>
</evidence>
<keyword evidence="1" id="KW-0614">Plasmid</keyword>
<proteinExistence type="predicted"/>